<comment type="caution">
    <text evidence="2">The sequence shown here is derived from an EMBL/GenBank/DDBJ whole genome shotgun (WGS) entry which is preliminary data.</text>
</comment>
<keyword evidence="1" id="KW-1133">Transmembrane helix</keyword>
<dbReference type="Proteomes" id="UP001219525">
    <property type="component" value="Unassembled WGS sequence"/>
</dbReference>
<feature type="non-terminal residue" evidence="2">
    <location>
        <position position="1"/>
    </location>
</feature>
<proteinExistence type="predicted"/>
<keyword evidence="1" id="KW-0812">Transmembrane</keyword>
<dbReference type="EMBL" id="JARJCW010000013">
    <property type="protein sequence ID" value="KAJ7217680.1"/>
    <property type="molecule type" value="Genomic_DNA"/>
</dbReference>
<dbReference type="AlphaFoldDB" id="A0AAD6YJX9"/>
<evidence type="ECO:0000256" key="1">
    <source>
        <dbReference type="SAM" id="Phobius"/>
    </source>
</evidence>
<accession>A0AAD6YJX9</accession>
<feature type="non-terminal residue" evidence="2">
    <location>
        <position position="93"/>
    </location>
</feature>
<keyword evidence="3" id="KW-1185">Reference proteome</keyword>
<name>A0AAD6YJX9_9AGAR</name>
<reference evidence="2" key="1">
    <citation type="submission" date="2023-03" db="EMBL/GenBank/DDBJ databases">
        <title>Massive genome expansion in bonnet fungi (Mycena s.s.) driven by repeated elements and novel gene families across ecological guilds.</title>
        <authorList>
            <consortium name="Lawrence Berkeley National Laboratory"/>
            <person name="Harder C.B."/>
            <person name="Miyauchi S."/>
            <person name="Viragh M."/>
            <person name="Kuo A."/>
            <person name="Thoen E."/>
            <person name="Andreopoulos B."/>
            <person name="Lu D."/>
            <person name="Skrede I."/>
            <person name="Drula E."/>
            <person name="Henrissat B."/>
            <person name="Morin E."/>
            <person name="Kohler A."/>
            <person name="Barry K."/>
            <person name="LaButti K."/>
            <person name="Morin E."/>
            <person name="Salamov A."/>
            <person name="Lipzen A."/>
            <person name="Mereny Z."/>
            <person name="Hegedus B."/>
            <person name="Baldrian P."/>
            <person name="Stursova M."/>
            <person name="Weitz H."/>
            <person name="Taylor A."/>
            <person name="Grigoriev I.V."/>
            <person name="Nagy L.G."/>
            <person name="Martin F."/>
            <person name="Kauserud H."/>
        </authorList>
    </citation>
    <scope>NUCLEOTIDE SEQUENCE</scope>
    <source>
        <strain evidence="2">9144</strain>
    </source>
</reference>
<feature type="transmembrane region" description="Helical" evidence="1">
    <location>
        <begin position="51"/>
        <end position="67"/>
    </location>
</feature>
<gene>
    <name evidence="2" type="ORF">GGX14DRAFT_597332</name>
</gene>
<sequence>TRNKSRRLRARSHPRLTGYRSLFLGLTLALGIAKAVLSYRGHTVAATTLDWMYGIVVVSALYWVGLYEDECPGKLPWLFDTDVVEVFQATFSR</sequence>
<protein>
    <submittedName>
        <fullName evidence="2">Uncharacterized protein</fullName>
    </submittedName>
</protein>
<feature type="transmembrane region" description="Helical" evidence="1">
    <location>
        <begin position="21"/>
        <end position="39"/>
    </location>
</feature>
<evidence type="ECO:0000313" key="3">
    <source>
        <dbReference type="Proteomes" id="UP001219525"/>
    </source>
</evidence>
<organism evidence="2 3">
    <name type="scientific">Mycena pura</name>
    <dbReference type="NCBI Taxonomy" id="153505"/>
    <lineage>
        <taxon>Eukaryota</taxon>
        <taxon>Fungi</taxon>
        <taxon>Dikarya</taxon>
        <taxon>Basidiomycota</taxon>
        <taxon>Agaricomycotina</taxon>
        <taxon>Agaricomycetes</taxon>
        <taxon>Agaricomycetidae</taxon>
        <taxon>Agaricales</taxon>
        <taxon>Marasmiineae</taxon>
        <taxon>Mycenaceae</taxon>
        <taxon>Mycena</taxon>
    </lineage>
</organism>
<keyword evidence="1" id="KW-0472">Membrane</keyword>
<evidence type="ECO:0000313" key="2">
    <source>
        <dbReference type="EMBL" id="KAJ7217680.1"/>
    </source>
</evidence>